<protein>
    <recommendedName>
        <fullName evidence="2">Lipid/polyisoprenoid-binding YceI-like domain-containing protein</fullName>
    </recommendedName>
</protein>
<evidence type="ECO:0000259" key="2">
    <source>
        <dbReference type="SMART" id="SM00867"/>
    </source>
</evidence>
<sequence length="184" mass="19061">MTLKSLALLSCTLSFLTVQPALAATWTVDPALSTLGFEVQQGSSALTGRFTSWDASIEFDPDAPENADISATIRPASASTGNAQFDGTLPNGDWFDTAAFPDATFTADNVERVEGDSYRANGTLTIKGVSMPLALDFTLAINGDTATANGVATLNRIEYGLGSGVGTDTVGDAVTVTLNLTATR</sequence>
<evidence type="ECO:0000256" key="1">
    <source>
        <dbReference type="SAM" id="SignalP"/>
    </source>
</evidence>
<dbReference type="EMBL" id="CXWD01000006">
    <property type="protein sequence ID" value="CTQ69032.1"/>
    <property type="molecule type" value="Genomic_DNA"/>
</dbReference>
<dbReference type="SUPFAM" id="SSF101874">
    <property type="entry name" value="YceI-like"/>
    <property type="match status" value="1"/>
</dbReference>
<feature type="signal peptide" evidence="1">
    <location>
        <begin position="1"/>
        <end position="23"/>
    </location>
</feature>
<dbReference type="Gene3D" id="2.40.128.110">
    <property type="entry name" value="Lipid/polyisoprenoid-binding, YceI-like"/>
    <property type="match status" value="1"/>
</dbReference>
<feature type="chain" id="PRO_5005809072" description="Lipid/polyisoprenoid-binding YceI-like domain-containing protein" evidence="1">
    <location>
        <begin position="24"/>
        <end position="184"/>
    </location>
</feature>
<dbReference type="Pfam" id="PF04264">
    <property type="entry name" value="YceI"/>
    <property type="match status" value="1"/>
</dbReference>
<reference evidence="4" key="1">
    <citation type="submission" date="2015-07" db="EMBL/GenBank/DDBJ databases">
        <authorList>
            <person name="Rodrigo-Torres Lidia"/>
            <person name="Arahal R.David."/>
        </authorList>
    </citation>
    <scope>NUCLEOTIDE SEQUENCE [LARGE SCALE GENOMIC DNA]</scope>
    <source>
        <strain evidence="4">CECT 5112</strain>
    </source>
</reference>
<organism evidence="3 4">
    <name type="scientific">Roseibium alexandrii</name>
    <dbReference type="NCBI Taxonomy" id="388408"/>
    <lineage>
        <taxon>Bacteria</taxon>
        <taxon>Pseudomonadati</taxon>
        <taxon>Pseudomonadota</taxon>
        <taxon>Alphaproteobacteria</taxon>
        <taxon>Hyphomicrobiales</taxon>
        <taxon>Stappiaceae</taxon>
        <taxon>Roseibium</taxon>
    </lineage>
</organism>
<feature type="domain" description="Lipid/polyisoprenoid-binding YceI-like" evidence="2">
    <location>
        <begin position="25"/>
        <end position="183"/>
    </location>
</feature>
<evidence type="ECO:0000313" key="4">
    <source>
        <dbReference type="Proteomes" id="UP000053235"/>
    </source>
</evidence>
<evidence type="ECO:0000313" key="3">
    <source>
        <dbReference type="EMBL" id="CTQ69032.1"/>
    </source>
</evidence>
<dbReference type="AlphaFoldDB" id="A0A0M7A3H6"/>
<name>A0A0M7A3H6_9HYPH</name>
<dbReference type="Proteomes" id="UP000053235">
    <property type="component" value="Unassembled WGS sequence"/>
</dbReference>
<dbReference type="OrthoDB" id="1247465at2"/>
<dbReference type="STRING" id="388408.LAX5112_01981"/>
<dbReference type="PANTHER" id="PTHR34406">
    <property type="entry name" value="PROTEIN YCEI"/>
    <property type="match status" value="1"/>
</dbReference>
<dbReference type="InterPro" id="IPR007372">
    <property type="entry name" value="Lipid/polyisoprenoid-bd_YceI"/>
</dbReference>
<keyword evidence="1" id="KW-0732">Signal</keyword>
<proteinExistence type="predicted"/>
<dbReference type="RefSeq" id="WP_055671653.1">
    <property type="nucleotide sequence ID" value="NZ_CXWD01000006.1"/>
</dbReference>
<keyword evidence="4" id="KW-1185">Reference proteome</keyword>
<dbReference type="PANTHER" id="PTHR34406:SF1">
    <property type="entry name" value="PROTEIN YCEI"/>
    <property type="match status" value="1"/>
</dbReference>
<gene>
    <name evidence="3" type="ORF">LAX5112_01981</name>
</gene>
<dbReference type="InterPro" id="IPR036761">
    <property type="entry name" value="TTHA0802/YceI-like_sf"/>
</dbReference>
<accession>A0A0M7A3H6</accession>
<dbReference type="SMART" id="SM00867">
    <property type="entry name" value="YceI"/>
    <property type="match status" value="1"/>
</dbReference>